<dbReference type="InterPro" id="IPR035940">
    <property type="entry name" value="CAP_sf"/>
</dbReference>
<dbReference type="Proteomes" id="UP000530564">
    <property type="component" value="Unassembled WGS sequence"/>
</dbReference>
<sequence>MVTMSLRARLVALLALLCLPLSAHARGLEAEVLAELNYARANPARYADELARGGWALRDEDPYVVDEAIAFLLSQRPLPPLQAHPGLAAAAGAHVRAQARRGSEGHGSGAGGLAARLKNQGVWAGMSAETISYGYASAREVVVQLIVDSRVPGRGHRKTIFGAGYSLAGVACGPHSAHGAMCVIDFAGALAPR</sequence>
<dbReference type="SUPFAM" id="SSF55797">
    <property type="entry name" value="PR-1-like"/>
    <property type="match status" value="1"/>
</dbReference>
<keyword evidence="4" id="KW-1185">Reference proteome</keyword>
<feature type="signal peptide" evidence="1">
    <location>
        <begin position="1"/>
        <end position="25"/>
    </location>
</feature>
<evidence type="ECO:0000313" key="4">
    <source>
        <dbReference type="Proteomes" id="UP000530564"/>
    </source>
</evidence>
<organism evidence="3 4">
    <name type="scientific">Phenylobacterium haematophilum</name>
    <dbReference type="NCBI Taxonomy" id="98513"/>
    <lineage>
        <taxon>Bacteria</taxon>
        <taxon>Pseudomonadati</taxon>
        <taxon>Pseudomonadota</taxon>
        <taxon>Alphaproteobacteria</taxon>
        <taxon>Caulobacterales</taxon>
        <taxon>Caulobacteraceae</taxon>
        <taxon>Phenylobacterium</taxon>
    </lineage>
</organism>
<keyword evidence="1" id="KW-0732">Signal</keyword>
<dbReference type="PANTHER" id="PTHR31157:SF1">
    <property type="entry name" value="SCP DOMAIN-CONTAINING PROTEIN"/>
    <property type="match status" value="1"/>
</dbReference>
<dbReference type="Gene3D" id="3.40.33.10">
    <property type="entry name" value="CAP"/>
    <property type="match status" value="1"/>
</dbReference>
<dbReference type="PANTHER" id="PTHR31157">
    <property type="entry name" value="SCP DOMAIN-CONTAINING PROTEIN"/>
    <property type="match status" value="1"/>
</dbReference>
<name>A0A840A232_9CAUL</name>
<gene>
    <name evidence="3" type="ORF">GGQ61_003097</name>
</gene>
<comment type="caution">
    <text evidence="3">The sequence shown here is derived from an EMBL/GenBank/DDBJ whole genome shotgun (WGS) entry which is preliminary data.</text>
</comment>
<dbReference type="Pfam" id="PF00188">
    <property type="entry name" value="CAP"/>
    <property type="match status" value="1"/>
</dbReference>
<feature type="chain" id="PRO_5032916158" description="SCP domain-containing protein" evidence="1">
    <location>
        <begin position="26"/>
        <end position="193"/>
    </location>
</feature>
<evidence type="ECO:0000313" key="3">
    <source>
        <dbReference type="EMBL" id="MBB3892364.1"/>
    </source>
</evidence>
<evidence type="ECO:0000256" key="1">
    <source>
        <dbReference type="SAM" id="SignalP"/>
    </source>
</evidence>
<feature type="domain" description="SCP" evidence="2">
    <location>
        <begin position="35"/>
        <end position="185"/>
    </location>
</feature>
<dbReference type="AlphaFoldDB" id="A0A840A232"/>
<dbReference type="EMBL" id="JACIDK010000004">
    <property type="protein sequence ID" value="MBB3892364.1"/>
    <property type="molecule type" value="Genomic_DNA"/>
</dbReference>
<evidence type="ECO:0000259" key="2">
    <source>
        <dbReference type="Pfam" id="PF00188"/>
    </source>
</evidence>
<reference evidence="3 4" key="1">
    <citation type="submission" date="2020-08" db="EMBL/GenBank/DDBJ databases">
        <title>Genomic Encyclopedia of Type Strains, Phase IV (KMG-IV): sequencing the most valuable type-strain genomes for metagenomic binning, comparative biology and taxonomic classification.</title>
        <authorList>
            <person name="Goeker M."/>
        </authorList>
    </citation>
    <scope>NUCLEOTIDE SEQUENCE [LARGE SCALE GENOMIC DNA]</scope>
    <source>
        <strain evidence="3 4">DSM 21793</strain>
    </source>
</reference>
<dbReference type="CDD" id="cd05379">
    <property type="entry name" value="CAP_bacterial"/>
    <property type="match status" value="1"/>
</dbReference>
<accession>A0A840A232</accession>
<protein>
    <recommendedName>
        <fullName evidence="2">SCP domain-containing protein</fullName>
    </recommendedName>
</protein>
<proteinExistence type="predicted"/>
<dbReference type="InterPro" id="IPR014044">
    <property type="entry name" value="CAP_dom"/>
</dbReference>